<evidence type="ECO:0000256" key="3">
    <source>
        <dbReference type="ARBA" id="ARBA00022723"/>
    </source>
</evidence>
<dbReference type="OrthoDB" id="3215002at2"/>
<reference evidence="12 13" key="2">
    <citation type="submission" date="2016-10" db="EMBL/GenBank/DDBJ databases">
        <title>Evaluation of Human, Veterinary and Environmental Mycobacterium chelonae Isolates by Core Genome Phylogenomic Analysis, Targeted Gene Comparison, and Anti-microbial Susceptibility Patterns: A Tale of Mistaken Identities.</title>
        <authorList>
            <person name="Fogelson S.B."/>
            <person name="Camus A.C."/>
            <person name="Lorenz W."/>
            <person name="Vasireddy R."/>
            <person name="Vasireddy S."/>
            <person name="Smith T."/>
            <person name="Brown-Elliott B.A."/>
            <person name="Wallace R.J.Jr."/>
            <person name="Hasan N.A."/>
            <person name="Reischl U."/>
            <person name="Sanchez S."/>
        </authorList>
    </citation>
    <scope>NUCLEOTIDE SEQUENCE [LARGE SCALE GENOMIC DNA]</scope>
    <source>
        <strain evidence="9 13">15515</strain>
        <strain evidence="10 12">15518</strain>
    </source>
</reference>
<dbReference type="EMBL" id="MLHW01000009">
    <property type="protein sequence ID" value="OHT51645.1"/>
    <property type="molecule type" value="Genomic_DNA"/>
</dbReference>
<dbReference type="EMBL" id="CP041150">
    <property type="protein sequence ID" value="QDF72579.1"/>
    <property type="molecule type" value="Genomic_DNA"/>
</dbReference>
<evidence type="ECO:0000313" key="15">
    <source>
        <dbReference type="Proteomes" id="UP000317728"/>
    </source>
</evidence>
<dbReference type="Gene3D" id="3.30.70.20">
    <property type="match status" value="1"/>
</dbReference>
<sequence length="63" mass="6970">MRVGVIPDRCEGNLVCLGIAPEVFDVDDDDYVVILQEEVPADQEDLVEQAIAECPRAALIRKD</sequence>
<dbReference type="PANTHER" id="PTHR36923">
    <property type="entry name" value="FERREDOXIN"/>
    <property type="match status" value="1"/>
</dbReference>
<proteinExistence type="predicted"/>
<accession>A0A0E3TT09</accession>
<dbReference type="Proteomes" id="UP000180113">
    <property type="component" value="Unassembled WGS sequence"/>
</dbReference>
<dbReference type="GO" id="GO:0046872">
    <property type="term" value="F:metal ion binding"/>
    <property type="evidence" value="ECO:0007669"/>
    <property type="project" value="UniProtKB-KW"/>
</dbReference>
<evidence type="ECO:0000313" key="9">
    <source>
        <dbReference type="EMBL" id="OHU57784.1"/>
    </source>
</evidence>
<keyword evidence="3" id="KW-0479">Metal-binding</keyword>
<evidence type="ECO:0000313" key="8">
    <source>
        <dbReference type="EMBL" id="OHT51645.1"/>
    </source>
</evidence>
<evidence type="ECO:0000256" key="6">
    <source>
        <dbReference type="ARBA" id="ARBA00023014"/>
    </source>
</evidence>
<evidence type="ECO:0000313" key="12">
    <source>
        <dbReference type="Proteomes" id="UP000179441"/>
    </source>
</evidence>
<protein>
    <submittedName>
        <fullName evidence="8">Ferredoxin</fullName>
    </submittedName>
</protein>
<reference evidence="11 15" key="3">
    <citation type="submission" date="2019-06" db="EMBL/GenBank/DDBJ databases">
        <title>Whole geneome sequnce of Mycobacteroides chelonae M77 isolated from bovine milk from Meghalaya, India.</title>
        <authorList>
            <person name="Vise E."/>
            <person name="Das S."/>
            <person name="Garg A."/>
            <person name="Ghatak S."/>
            <person name="Shakuntala I."/>
            <person name="Milton A.A.P."/>
            <person name="Karam A."/>
            <person name="Sanjukta R."/>
            <person name="Puro K."/>
            <person name="Sen A."/>
        </authorList>
    </citation>
    <scope>NUCLEOTIDE SEQUENCE [LARGE SCALE GENOMIC DNA]</scope>
    <source>
        <strain evidence="11 15">M77</strain>
    </source>
</reference>
<keyword evidence="6" id="KW-0411">Iron-sulfur</keyword>
<dbReference type="AlphaFoldDB" id="A0A0E3TT09"/>
<reference evidence="8 14" key="1">
    <citation type="submission" date="2016-10" db="EMBL/GenBank/DDBJ databases">
        <title>Evaluation of Human, Animal and Environmental Mycobacterium chelonae Isolates by Core Genome Phylogenomic Analysis, Targeted Gene Comparison, and Anti-microbial Susceptibility Patterns: A Tale of Mistaken Identities.</title>
        <authorList>
            <person name="Fogelson S.B."/>
            <person name="Camus A.C."/>
            <person name="Lorenz W."/>
            <person name="Vasireddy R."/>
            <person name="Vasireddy S."/>
            <person name="Smith T."/>
            <person name="Brown-Elliott B.A."/>
            <person name="Wallace R.J.Jr."/>
            <person name="Hasan N.A."/>
            <person name="Reischl U."/>
            <person name="Sanchez S."/>
        </authorList>
    </citation>
    <scope>NUCLEOTIDE SEQUENCE [LARGE SCALE GENOMIC DNA]</scope>
    <source>
        <strain evidence="8 14">42895</strain>
    </source>
</reference>
<evidence type="ECO:0000313" key="10">
    <source>
        <dbReference type="EMBL" id="OHU79535.1"/>
    </source>
</evidence>
<evidence type="ECO:0000256" key="1">
    <source>
        <dbReference type="ARBA" id="ARBA00001927"/>
    </source>
</evidence>
<dbReference type="Proteomes" id="UP000317728">
    <property type="component" value="Chromosome"/>
</dbReference>
<evidence type="ECO:0000256" key="5">
    <source>
        <dbReference type="ARBA" id="ARBA00023004"/>
    </source>
</evidence>
<dbReference type="Proteomes" id="UP000179441">
    <property type="component" value="Unassembled WGS sequence"/>
</dbReference>
<dbReference type="EMBL" id="MLIS01000001">
    <property type="protein sequence ID" value="OHU79535.1"/>
    <property type="molecule type" value="Genomic_DNA"/>
</dbReference>
<gene>
    <name evidence="8" type="ORF">BKG62_12340</name>
    <name evidence="9" type="ORF">BKG82_08955</name>
    <name evidence="10" type="ORF">BKG84_15175</name>
    <name evidence="11" type="ORF">FJK96_22040</name>
</gene>
<evidence type="ECO:0000256" key="4">
    <source>
        <dbReference type="ARBA" id="ARBA00022982"/>
    </source>
</evidence>
<evidence type="ECO:0000313" key="13">
    <source>
        <dbReference type="Proteomes" id="UP000180043"/>
    </source>
</evidence>
<dbReference type="Proteomes" id="UP000180043">
    <property type="component" value="Unassembled WGS sequence"/>
</dbReference>
<dbReference type="RefSeq" id="WP_030096329.1">
    <property type="nucleotide sequence ID" value="NZ_BSAK01000007.1"/>
</dbReference>
<dbReference type="Pfam" id="PF13459">
    <property type="entry name" value="Fer4_15"/>
    <property type="match status" value="1"/>
</dbReference>
<evidence type="ECO:0000313" key="14">
    <source>
        <dbReference type="Proteomes" id="UP000180113"/>
    </source>
</evidence>
<comment type="cofactor">
    <cofactor evidence="1">
        <name>[3Fe-4S] cluster</name>
        <dbReference type="ChEBI" id="CHEBI:21137"/>
    </cofactor>
</comment>
<organism evidence="8 14">
    <name type="scientific">Mycobacteroides chelonae</name>
    <name type="common">Mycobacterium chelonae</name>
    <dbReference type="NCBI Taxonomy" id="1774"/>
    <lineage>
        <taxon>Bacteria</taxon>
        <taxon>Bacillati</taxon>
        <taxon>Actinomycetota</taxon>
        <taxon>Actinomycetes</taxon>
        <taxon>Mycobacteriales</taxon>
        <taxon>Mycobacteriaceae</taxon>
        <taxon>Mycobacteroides</taxon>
    </lineage>
</organism>
<keyword evidence="12" id="KW-1185">Reference proteome</keyword>
<keyword evidence="2" id="KW-0813">Transport</keyword>
<keyword evidence="4" id="KW-0249">Electron transport</keyword>
<keyword evidence="5" id="KW-0408">Iron</keyword>
<evidence type="ECO:0000256" key="7">
    <source>
        <dbReference type="ARBA" id="ARBA00023291"/>
    </source>
</evidence>
<dbReference type="HOGENOM" id="CLU_139698_6_2_11"/>
<dbReference type="GeneID" id="31681729"/>
<dbReference type="PATRIC" id="fig|1774.35.peg.4157"/>
<dbReference type="SUPFAM" id="SSF54862">
    <property type="entry name" value="4Fe-4S ferredoxins"/>
    <property type="match status" value="1"/>
</dbReference>
<keyword evidence="7" id="KW-0003">3Fe-4S</keyword>
<dbReference type="InterPro" id="IPR051269">
    <property type="entry name" value="Fe-S_cluster_ET"/>
</dbReference>
<name>A0A0E3TT09_MYCCH</name>
<dbReference type="GO" id="GO:0051538">
    <property type="term" value="F:3 iron, 4 sulfur cluster binding"/>
    <property type="evidence" value="ECO:0007669"/>
    <property type="project" value="UniProtKB-KW"/>
</dbReference>
<dbReference type="PANTHER" id="PTHR36923:SF3">
    <property type="entry name" value="FERREDOXIN"/>
    <property type="match status" value="1"/>
</dbReference>
<evidence type="ECO:0000313" key="11">
    <source>
        <dbReference type="EMBL" id="QDF72579.1"/>
    </source>
</evidence>
<evidence type="ECO:0000256" key="2">
    <source>
        <dbReference type="ARBA" id="ARBA00022448"/>
    </source>
</evidence>
<dbReference type="EMBL" id="MLIQ01000013">
    <property type="protein sequence ID" value="OHU57784.1"/>
    <property type="molecule type" value="Genomic_DNA"/>
</dbReference>